<reference evidence="2" key="1">
    <citation type="journal article" date="2023" name="Nat. Plants">
        <title>Single-cell RNA sequencing provides a high-resolution roadmap for understanding the multicellular compartmentation of specialized metabolism.</title>
        <authorList>
            <person name="Sun S."/>
            <person name="Shen X."/>
            <person name="Li Y."/>
            <person name="Li Y."/>
            <person name="Wang S."/>
            <person name="Li R."/>
            <person name="Zhang H."/>
            <person name="Shen G."/>
            <person name="Guo B."/>
            <person name="Wei J."/>
            <person name="Xu J."/>
            <person name="St-Pierre B."/>
            <person name="Chen S."/>
            <person name="Sun C."/>
        </authorList>
    </citation>
    <scope>NUCLEOTIDE SEQUENCE [LARGE SCALE GENOMIC DNA]</scope>
</reference>
<organism evidence="1 2">
    <name type="scientific">Catharanthus roseus</name>
    <name type="common">Madagascar periwinkle</name>
    <name type="synonym">Vinca rosea</name>
    <dbReference type="NCBI Taxonomy" id="4058"/>
    <lineage>
        <taxon>Eukaryota</taxon>
        <taxon>Viridiplantae</taxon>
        <taxon>Streptophyta</taxon>
        <taxon>Embryophyta</taxon>
        <taxon>Tracheophyta</taxon>
        <taxon>Spermatophyta</taxon>
        <taxon>Magnoliopsida</taxon>
        <taxon>eudicotyledons</taxon>
        <taxon>Gunneridae</taxon>
        <taxon>Pentapetalae</taxon>
        <taxon>asterids</taxon>
        <taxon>lamiids</taxon>
        <taxon>Gentianales</taxon>
        <taxon>Apocynaceae</taxon>
        <taxon>Rauvolfioideae</taxon>
        <taxon>Vinceae</taxon>
        <taxon>Catharanthinae</taxon>
        <taxon>Catharanthus</taxon>
    </lineage>
</organism>
<dbReference type="Proteomes" id="UP001060085">
    <property type="component" value="Linkage Group LG07"/>
</dbReference>
<keyword evidence="2" id="KW-1185">Reference proteome</keyword>
<gene>
    <name evidence="1" type="ORF">M9H77_31008</name>
</gene>
<evidence type="ECO:0000313" key="2">
    <source>
        <dbReference type="Proteomes" id="UP001060085"/>
    </source>
</evidence>
<dbReference type="EMBL" id="CM044707">
    <property type="protein sequence ID" value="KAI5653821.1"/>
    <property type="molecule type" value="Genomic_DNA"/>
</dbReference>
<accession>A0ACC0A2S8</accession>
<protein>
    <submittedName>
        <fullName evidence="1">Uncharacterized protein</fullName>
    </submittedName>
</protein>
<name>A0ACC0A2S8_CATRO</name>
<sequence length="95" mass="10990">MMHFMDSKSSSGQDVLVIRANFGDPMKATTILIVYKVKYCFSRDNDDSFFKGFAARNNENTPHEGFANENKLQKYSFFRDNNDKSHKGFANKHQL</sequence>
<comment type="caution">
    <text evidence="1">The sequence shown here is derived from an EMBL/GenBank/DDBJ whole genome shotgun (WGS) entry which is preliminary data.</text>
</comment>
<evidence type="ECO:0000313" key="1">
    <source>
        <dbReference type="EMBL" id="KAI5653821.1"/>
    </source>
</evidence>
<proteinExistence type="predicted"/>